<keyword evidence="3" id="KW-1185">Reference proteome</keyword>
<gene>
    <name evidence="2" type="ORF">ACFQE0_19065</name>
</gene>
<feature type="region of interest" description="Disordered" evidence="1">
    <location>
        <begin position="35"/>
        <end position="97"/>
    </location>
</feature>
<sequence>MRALLTSGIKAILAVAALSTTVHWALRLQRDSNGLTTPAIASIADPETTGSISPRASGPSPMSVPSSVAEEARQAVAPAAPRVEARKAPPAGLDQSHLASLIATATATAAPKKTSKR</sequence>
<dbReference type="RefSeq" id="WP_378972499.1">
    <property type="nucleotide sequence ID" value="NZ_JBHSWN010000001.1"/>
</dbReference>
<name>A0ABW2BN56_9HYPH</name>
<organism evidence="2 3">
    <name type="scientific">Methylobacterium komagatae</name>
    <dbReference type="NCBI Taxonomy" id="374425"/>
    <lineage>
        <taxon>Bacteria</taxon>
        <taxon>Pseudomonadati</taxon>
        <taxon>Pseudomonadota</taxon>
        <taxon>Alphaproteobacteria</taxon>
        <taxon>Hyphomicrobiales</taxon>
        <taxon>Methylobacteriaceae</taxon>
        <taxon>Methylobacterium</taxon>
    </lineage>
</organism>
<reference evidence="3" key="1">
    <citation type="journal article" date="2019" name="Int. J. Syst. Evol. Microbiol.">
        <title>The Global Catalogue of Microorganisms (GCM) 10K type strain sequencing project: providing services to taxonomists for standard genome sequencing and annotation.</title>
        <authorList>
            <consortium name="The Broad Institute Genomics Platform"/>
            <consortium name="The Broad Institute Genome Sequencing Center for Infectious Disease"/>
            <person name="Wu L."/>
            <person name="Ma J."/>
        </authorList>
    </citation>
    <scope>NUCLEOTIDE SEQUENCE [LARGE SCALE GENOMIC DNA]</scope>
    <source>
        <strain evidence="3">CCUG 48316</strain>
    </source>
</reference>
<dbReference type="EMBL" id="JBHSWN010000001">
    <property type="protein sequence ID" value="MFC6791526.1"/>
    <property type="molecule type" value="Genomic_DNA"/>
</dbReference>
<dbReference type="Proteomes" id="UP001596292">
    <property type="component" value="Unassembled WGS sequence"/>
</dbReference>
<comment type="caution">
    <text evidence="2">The sequence shown here is derived from an EMBL/GenBank/DDBJ whole genome shotgun (WGS) entry which is preliminary data.</text>
</comment>
<proteinExistence type="predicted"/>
<evidence type="ECO:0000313" key="2">
    <source>
        <dbReference type="EMBL" id="MFC6791526.1"/>
    </source>
</evidence>
<protein>
    <submittedName>
        <fullName evidence="2">Uncharacterized protein</fullName>
    </submittedName>
</protein>
<accession>A0ABW2BN56</accession>
<feature type="compositionally biased region" description="Low complexity" evidence="1">
    <location>
        <begin position="57"/>
        <end position="82"/>
    </location>
</feature>
<evidence type="ECO:0000313" key="3">
    <source>
        <dbReference type="Proteomes" id="UP001596292"/>
    </source>
</evidence>
<evidence type="ECO:0000256" key="1">
    <source>
        <dbReference type="SAM" id="MobiDB-lite"/>
    </source>
</evidence>